<dbReference type="GO" id="GO:0015645">
    <property type="term" value="F:fatty acid ligase activity"/>
    <property type="evidence" value="ECO:0007669"/>
    <property type="project" value="TreeGrafter"/>
</dbReference>
<dbReference type="InterPro" id="IPR051087">
    <property type="entry name" value="Mitochondrial_ACSM"/>
</dbReference>
<evidence type="ECO:0000256" key="2">
    <source>
        <dbReference type="ARBA" id="ARBA00022598"/>
    </source>
</evidence>
<keyword evidence="8" id="KW-1185">Reference proteome</keyword>
<evidence type="ECO:0000256" key="3">
    <source>
        <dbReference type="ARBA" id="ARBA00022741"/>
    </source>
</evidence>
<keyword evidence="4" id="KW-0067">ATP-binding</keyword>
<evidence type="ECO:0000313" key="7">
    <source>
        <dbReference type="EMBL" id="QEI05762.1"/>
    </source>
</evidence>
<dbReference type="GO" id="GO:0005524">
    <property type="term" value="F:ATP binding"/>
    <property type="evidence" value="ECO:0007669"/>
    <property type="project" value="UniProtKB-KW"/>
</dbReference>
<organism evidence="7 8">
    <name type="scientific">Pigmentiphaga aceris</name>
    <dbReference type="NCBI Taxonomy" id="1940612"/>
    <lineage>
        <taxon>Bacteria</taxon>
        <taxon>Pseudomonadati</taxon>
        <taxon>Pseudomonadota</taxon>
        <taxon>Betaproteobacteria</taxon>
        <taxon>Burkholderiales</taxon>
        <taxon>Alcaligenaceae</taxon>
        <taxon>Pigmentiphaga</taxon>
    </lineage>
</organism>
<dbReference type="SUPFAM" id="SSF56801">
    <property type="entry name" value="Acetyl-CoA synthetase-like"/>
    <property type="match status" value="1"/>
</dbReference>
<evidence type="ECO:0000259" key="6">
    <source>
        <dbReference type="Pfam" id="PF13193"/>
    </source>
</evidence>
<evidence type="ECO:0000256" key="4">
    <source>
        <dbReference type="ARBA" id="ARBA00022840"/>
    </source>
</evidence>
<protein>
    <submittedName>
        <fullName evidence="7">AMP-binding protein</fullName>
    </submittedName>
</protein>
<dbReference type="AlphaFoldDB" id="A0A5C0ATT3"/>
<feature type="domain" description="AMP-binding enzyme C-terminal" evidence="6">
    <location>
        <begin position="455"/>
        <end position="534"/>
    </location>
</feature>
<keyword evidence="2" id="KW-0436">Ligase</keyword>
<dbReference type="PANTHER" id="PTHR43605:SF10">
    <property type="entry name" value="ACYL-COA SYNTHETASE MEDIUM CHAIN FAMILY MEMBER 3"/>
    <property type="match status" value="1"/>
</dbReference>
<dbReference type="OrthoDB" id="9766486at2"/>
<dbReference type="RefSeq" id="WP_148814145.1">
    <property type="nucleotide sequence ID" value="NZ_CP043046.1"/>
</dbReference>
<keyword evidence="3" id="KW-0547">Nucleotide-binding</keyword>
<dbReference type="PANTHER" id="PTHR43605">
    <property type="entry name" value="ACYL-COENZYME A SYNTHETASE"/>
    <property type="match status" value="1"/>
</dbReference>
<evidence type="ECO:0000313" key="8">
    <source>
        <dbReference type="Proteomes" id="UP000325161"/>
    </source>
</evidence>
<gene>
    <name evidence="7" type="ORF">FXN63_07805</name>
</gene>
<dbReference type="EMBL" id="CP043046">
    <property type="protein sequence ID" value="QEI05762.1"/>
    <property type="molecule type" value="Genomic_DNA"/>
</dbReference>
<feature type="domain" description="AMP-dependent synthetase/ligase" evidence="5">
    <location>
        <begin position="38"/>
        <end position="390"/>
    </location>
</feature>
<dbReference type="InterPro" id="IPR025110">
    <property type="entry name" value="AMP-bd_C"/>
</dbReference>
<name>A0A5C0ATT3_9BURK</name>
<dbReference type="KEGG" id="pacr:FXN63_07805"/>
<dbReference type="Gene3D" id="3.40.50.12780">
    <property type="entry name" value="N-terminal domain of ligase-like"/>
    <property type="match status" value="1"/>
</dbReference>
<dbReference type="GO" id="GO:0016405">
    <property type="term" value="F:CoA-ligase activity"/>
    <property type="evidence" value="ECO:0007669"/>
    <property type="project" value="UniProtKB-ARBA"/>
</dbReference>
<proteinExistence type="inferred from homology"/>
<dbReference type="InterPro" id="IPR045851">
    <property type="entry name" value="AMP-bd_C_sf"/>
</dbReference>
<dbReference type="Pfam" id="PF13193">
    <property type="entry name" value="AMP-binding_C"/>
    <property type="match status" value="1"/>
</dbReference>
<evidence type="ECO:0000256" key="1">
    <source>
        <dbReference type="ARBA" id="ARBA00006432"/>
    </source>
</evidence>
<dbReference type="Gene3D" id="3.30.300.30">
    <property type="match status" value="1"/>
</dbReference>
<dbReference type="GO" id="GO:0006633">
    <property type="term" value="P:fatty acid biosynthetic process"/>
    <property type="evidence" value="ECO:0007669"/>
    <property type="project" value="TreeGrafter"/>
</dbReference>
<dbReference type="GO" id="GO:0004321">
    <property type="term" value="F:fatty-acyl-CoA synthase activity"/>
    <property type="evidence" value="ECO:0007669"/>
    <property type="project" value="TreeGrafter"/>
</dbReference>
<dbReference type="Pfam" id="PF00501">
    <property type="entry name" value="AMP-binding"/>
    <property type="match status" value="1"/>
</dbReference>
<dbReference type="InterPro" id="IPR042099">
    <property type="entry name" value="ANL_N_sf"/>
</dbReference>
<dbReference type="GO" id="GO:0006637">
    <property type="term" value="P:acyl-CoA metabolic process"/>
    <property type="evidence" value="ECO:0007669"/>
    <property type="project" value="TreeGrafter"/>
</dbReference>
<reference evidence="7 8" key="1">
    <citation type="submission" date="2019-08" db="EMBL/GenBank/DDBJ databases">
        <title>Amphibian skin-associated Pigmentiphaga: genome sequence and occurrence across geography and hosts.</title>
        <authorList>
            <person name="Bletz M.C."/>
            <person name="Bunk B."/>
            <person name="Sproeer C."/>
            <person name="Biwer P."/>
            <person name="Reiter S."/>
            <person name="Rabemananjara F.C.E."/>
            <person name="Schulz S."/>
            <person name="Overmann J."/>
            <person name="Vences M."/>
        </authorList>
    </citation>
    <scope>NUCLEOTIDE SEQUENCE [LARGE SCALE GENOMIC DNA]</scope>
    <source>
        <strain evidence="7 8">Mada1488</strain>
    </source>
</reference>
<dbReference type="InterPro" id="IPR000873">
    <property type="entry name" value="AMP-dep_synth/lig_dom"/>
</dbReference>
<dbReference type="Proteomes" id="UP000325161">
    <property type="component" value="Chromosome"/>
</dbReference>
<sequence length="562" mass="61681">MKDQYHELYTTFRWWVPQRFNIAEACCHRWTTTSVDARRIALYSEDETGNREVWTFARLQEYANRLSNGLRRMGVQRGDRIAVVLPQRPEALVAYLAVFQLGAIVLPLSPLLGADALEYRLRDSEARIALVDDSSVAKLQSVLDRCPMLRQIIGIGTEDDDSLPWRTLIARQESSFEPVVTLAHDPAILAYGPGPSGSAKGALLPHCALIGHLPGFVASHNWFPQTGDVMWAPAEWSWASGLFDALLPTLYFGHAILGTRGHFSVERSFQLLERYQITNLYLPRAALTSMMKAEPTPAGNQQLALRSVAVSGGSVDDATAAWAQSRLGVTVNEVFGHAEACYVVGNSHEKWPARPGSIGRPYPGHQVAVLGNDGHPVAPGEVGEIFVNRHDIHGHPDPVMFLGYWRDDEATQARFQGDWSRTGDLAKVDEDGYLWHSGRTDDSFDASGYRISPEEIEQCLVQHAAVAQAAVVSAHDADRGALIKAYVVRAVDTPIEDAELVAELKSLAQARLAPYEQPDQIAFVNDIPMGPTGKVQRQTLMAREAAKAPPLPASPALPALLP</sequence>
<comment type="similarity">
    <text evidence="1">Belongs to the ATP-dependent AMP-binding enzyme family.</text>
</comment>
<evidence type="ECO:0000259" key="5">
    <source>
        <dbReference type="Pfam" id="PF00501"/>
    </source>
</evidence>
<accession>A0A5C0ATT3</accession>